<reference evidence="2" key="1">
    <citation type="submission" date="2023-04" db="EMBL/GenBank/DDBJ databases">
        <title>Chromosome-level genome of Chaenocephalus aceratus.</title>
        <authorList>
            <person name="Park H."/>
        </authorList>
    </citation>
    <scope>NUCLEOTIDE SEQUENCE</scope>
    <source>
        <strain evidence="2">DE</strain>
        <tissue evidence="2">Muscle</tissue>
    </source>
</reference>
<keyword evidence="3" id="KW-1185">Reference proteome</keyword>
<dbReference type="EMBL" id="JASDAP010000010">
    <property type="protein sequence ID" value="KAK1894855.1"/>
    <property type="molecule type" value="Genomic_DNA"/>
</dbReference>
<sequence>MNVKVTIRIPDDAIGTSEEEQSRTTGDGSVPSSTSSSNPERTPTRPTRPQTPAEEPTPTPSAITTPQRVALVKQFFSEVSIPGPGTLQLKRGGQENTSTLRAWVH</sequence>
<accession>A0AAD9C376</accession>
<dbReference type="AlphaFoldDB" id="A0AAD9C376"/>
<organism evidence="2 3">
    <name type="scientific">Dissostichus eleginoides</name>
    <name type="common">Patagonian toothfish</name>
    <name type="synonym">Dissostichus amissus</name>
    <dbReference type="NCBI Taxonomy" id="100907"/>
    <lineage>
        <taxon>Eukaryota</taxon>
        <taxon>Metazoa</taxon>
        <taxon>Chordata</taxon>
        <taxon>Craniata</taxon>
        <taxon>Vertebrata</taxon>
        <taxon>Euteleostomi</taxon>
        <taxon>Actinopterygii</taxon>
        <taxon>Neopterygii</taxon>
        <taxon>Teleostei</taxon>
        <taxon>Neoteleostei</taxon>
        <taxon>Acanthomorphata</taxon>
        <taxon>Eupercaria</taxon>
        <taxon>Perciformes</taxon>
        <taxon>Notothenioidei</taxon>
        <taxon>Nototheniidae</taxon>
        <taxon>Dissostichus</taxon>
    </lineage>
</organism>
<feature type="compositionally biased region" description="Low complexity" evidence="1">
    <location>
        <begin position="31"/>
        <end position="66"/>
    </location>
</feature>
<name>A0AAD9C376_DISEL</name>
<feature type="region of interest" description="Disordered" evidence="1">
    <location>
        <begin position="1"/>
        <end position="66"/>
    </location>
</feature>
<dbReference type="GO" id="GO:0016787">
    <property type="term" value="F:hydrolase activity"/>
    <property type="evidence" value="ECO:0007669"/>
    <property type="project" value="UniProtKB-KW"/>
</dbReference>
<protein>
    <submittedName>
        <fullName evidence="2">Ubiquitin carboxyl-terminal hydrolase 44</fullName>
    </submittedName>
</protein>
<comment type="caution">
    <text evidence="2">The sequence shown here is derived from an EMBL/GenBank/DDBJ whole genome shotgun (WGS) entry which is preliminary data.</text>
</comment>
<evidence type="ECO:0000313" key="3">
    <source>
        <dbReference type="Proteomes" id="UP001228049"/>
    </source>
</evidence>
<feature type="compositionally biased region" description="Polar residues" evidence="1">
    <location>
        <begin position="94"/>
        <end position="105"/>
    </location>
</feature>
<proteinExistence type="predicted"/>
<keyword evidence="2" id="KW-0378">Hydrolase</keyword>
<feature type="non-terminal residue" evidence="2">
    <location>
        <position position="1"/>
    </location>
</feature>
<evidence type="ECO:0000313" key="2">
    <source>
        <dbReference type="EMBL" id="KAK1894855.1"/>
    </source>
</evidence>
<dbReference type="Proteomes" id="UP001228049">
    <property type="component" value="Unassembled WGS sequence"/>
</dbReference>
<feature type="region of interest" description="Disordered" evidence="1">
    <location>
        <begin position="81"/>
        <end position="105"/>
    </location>
</feature>
<evidence type="ECO:0000256" key="1">
    <source>
        <dbReference type="SAM" id="MobiDB-lite"/>
    </source>
</evidence>
<gene>
    <name evidence="2" type="ORF">KUDE01_020312</name>
</gene>